<gene>
    <name evidence="1" type="ORF">UFOVP325_153</name>
    <name evidence="2" type="ORF">UFOVP430_148</name>
</gene>
<protein>
    <submittedName>
        <fullName evidence="1">Uncharacterized protein</fullName>
    </submittedName>
</protein>
<reference evidence="1" key="1">
    <citation type="submission" date="2020-04" db="EMBL/GenBank/DDBJ databases">
        <authorList>
            <person name="Chiriac C."/>
            <person name="Salcher M."/>
            <person name="Ghai R."/>
            <person name="Kavagutti S V."/>
        </authorList>
    </citation>
    <scope>NUCLEOTIDE SEQUENCE</scope>
</reference>
<organism evidence="1">
    <name type="scientific">uncultured Caudovirales phage</name>
    <dbReference type="NCBI Taxonomy" id="2100421"/>
    <lineage>
        <taxon>Viruses</taxon>
        <taxon>Duplodnaviria</taxon>
        <taxon>Heunggongvirae</taxon>
        <taxon>Uroviricota</taxon>
        <taxon>Caudoviricetes</taxon>
        <taxon>Peduoviridae</taxon>
        <taxon>Maltschvirus</taxon>
        <taxon>Maltschvirus maltsch</taxon>
    </lineage>
</organism>
<dbReference type="EMBL" id="LR796481">
    <property type="protein sequence ID" value="CAB4148196.1"/>
    <property type="molecule type" value="Genomic_DNA"/>
</dbReference>
<name>A0A6J5M1Q6_9CAUD</name>
<evidence type="ECO:0000313" key="1">
    <source>
        <dbReference type="EMBL" id="CAB4137939.1"/>
    </source>
</evidence>
<sequence length="63" mass="7137">MQKRVSGIGTPDLIMWAENALYVIGKEITHHQRDKNVDSLYEARLGAEALLAITDELIKRTDK</sequence>
<accession>A0A6J5M1Q6</accession>
<dbReference type="EMBL" id="LR796338">
    <property type="protein sequence ID" value="CAB4137939.1"/>
    <property type="molecule type" value="Genomic_DNA"/>
</dbReference>
<proteinExistence type="predicted"/>
<evidence type="ECO:0000313" key="2">
    <source>
        <dbReference type="EMBL" id="CAB4148196.1"/>
    </source>
</evidence>